<keyword evidence="3" id="KW-1185">Reference proteome</keyword>
<dbReference type="Gene3D" id="3.40.30.10">
    <property type="entry name" value="Glutaredoxin"/>
    <property type="match status" value="1"/>
</dbReference>
<dbReference type="AlphaFoldDB" id="A0A2T4ULN8"/>
<evidence type="ECO:0000313" key="2">
    <source>
        <dbReference type="EMBL" id="PTL60118.1"/>
    </source>
</evidence>
<accession>A0A2T4ULN8</accession>
<comment type="caution">
    <text evidence="2">The sequence shown here is derived from an EMBL/GenBank/DDBJ whole genome shotgun (WGS) entry which is preliminary data.</text>
</comment>
<dbReference type="SUPFAM" id="SSF52833">
    <property type="entry name" value="Thioredoxin-like"/>
    <property type="match status" value="1"/>
</dbReference>
<organism evidence="2 3">
    <name type="scientific">Paraconexibacter algicola</name>
    <dbReference type="NCBI Taxonomy" id="2133960"/>
    <lineage>
        <taxon>Bacteria</taxon>
        <taxon>Bacillati</taxon>
        <taxon>Actinomycetota</taxon>
        <taxon>Thermoleophilia</taxon>
        <taxon>Solirubrobacterales</taxon>
        <taxon>Paraconexibacteraceae</taxon>
        <taxon>Paraconexibacter</taxon>
    </lineage>
</organism>
<reference evidence="2 3" key="1">
    <citation type="submission" date="2018-03" db="EMBL/GenBank/DDBJ databases">
        <title>Aquarubrobacter algicola gen. nov., sp. nov., a novel actinobacterium isolated from shallow eutrophic lake during the end of cyanobacterial harmful algal blooms.</title>
        <authorList>
            <person name="Chun S.J."/>
        </authorList>
    </citation>
    <scope>NUCLEOTIDE SEQUENCE [LARGE SCALE GENOMIC DNA]</scope>
    <source>
        <strain evidence="2 3">Seoho-28</strain>
    </source>
</reference>
<sequence length="289" mass="31363">MIDVVHFSDPGCPWAYSAWPHLTALQWRYGDQLRWRLVMIGLAETPDRYVRDGYTPERGALGYRSFRSRGMPFATGPRSRVMATSRACRAVVAVGAQAPELQLAAFRALQFGWFTTDRLMDTDEAIADALARVPGLDVGAVVAALDDEATVATYEEHRAQARAAAGSVTEAQGKSAATDGPVRYTAPSLLLTTADGRGLEAGGFQSLQVYDVCVMNLDRTLERRPRPDDVTELLRAFPHGLTTREVAQVLAADNDAPDDASAEDTLIRAAAAGRARREPLGHDALWHAA</sequence>
<dbReference type="Proteomes" id="UP000240739">
    <property type="component" value="Unassembled WGS sequence"/>
</dbReference>
<dbReference type="Pfam" id="PF01323">
    <property type="entry name" value="DSBA"/>
    <property type="match status" value="1"/>
</dbReference>
<protein>
    <recommendedName>
        <fullName evidence="1">DSBA-like thioredoxin domain-containing protein</fullName>
    </recommendedName>
</protein>
<dbReference type="InterPro" id="IPR036249">
    <property type="entry name" value="Thioredoxin-like_sf"/>
</dbReference>
<evidence type="ECO:0000313" key="3">
    <source>
        <dbReference type="Proteomes" id="UP000240739"/>
    </source>
</evidence>
<dbReference type="GO" id="GO:0016491">
    <property type="term" value="F:oxidoreductase activity"/>
    <property type="evidence" value="ECO:0007669"/>
    <property type="project" value="InterPro"/>
</dbReference>
<name>A0A2T4ULN8_9ACTN</name>
<dbReference type="RefSeq" id="WP_107568763.1">
    <property type="nucleotide sequence ID" value="NZ_PYYB01000001.1"/>
</dbReference>
<gene>
    <name evidence="2" type="ORF">C7Y72_10910</name>
</gene>
<evidence type="ECO:0000259" key="1">
    <source>
        <dbReference type="Pfam" id="PF01323"/>
    </source>
</evidence>
<dbReference type="InterPro" id="IPR001853">
    <property type="entry name" value="DSBA-like_thioredoxin_dom"/>
</dbReference>
<dbReference type="EMBL" id="PYYB01000001">
    <property type="protein sequence ID" value="PTL60118.1"/>
    <property type="molecule type" value="Genomic_DNA"/>
</dbReference>
<proteinExistence type="predicted"/>
<dbReference type="OrthoDB" id="5242650at2"/>
<feature type="domain" description="DSBA-like thioredoxin" evidence="1">
    <location>
        <begin position="4"/>
        <end position="163"/>
    </location>
</feature>